<dbReference type="NCBIfam" id="NF003814">
    <property type="entry name" value="PRK05406.1-3"/>
    <property type="match status" value="1"/>
</dbReference>
<gene>
    <name evidence="1" type="ORF">SAMN04488010_3129</name>
</gene>
<protein>
    <submittedName>
        <fullName evidence="1">UPF0271 protein</fullName>
    </submittedName>
</protein>
<proteinExistence type="predicted"/>
<dbReference type="NCBIfam" id="NF003816">
    <property type="entry name" value="PRK05406.1-5"/>
    <property type="match status" value="1"/>
</dbReference>
<dbReference type="GO" id="GO:0005975">
    <property type="term" value="P:carbohydrate metabolic process"/>
    <property type="evidence" value="ECO:0007669"/>
    <property type="project" value="InterPro"/>
</dbReference>
<dbReference type="CDD" id="cd10801">
    <property type="entry name" value="LamB_YcsF_like_1"/>
    <property type="match status" value="1"/>
</dbReference>
<dbReference type="RefSeq" id="WP_091904278.1">
    <property type="nucleotide sequence ID" value="NZ_FOYX01000003.1"/>
</dbReference>
<dbReference type="AlphaFoldDB" id="A0A1I6JXA0"/>
<organism evidence="1 2">
    <name type="scientific">Maribacter stanieri</name>
    <dbReference type="NCBI Taxonomy" id="440514"/>
    <lineage>
        <taxon>Bacteria</taxon>
        <taxon>Pseudomonadati</taxon>
        <taxon>Bacteroidota</taxon>
        <taxon>Flavobacteriia</taxon>
        <taxon>Flavobacteriales</taxon>
        <taxon>Flavobacteriaceae</taxon>
        <taxon>Maribacter</taxon>
    </lineage>
</organism>
<dbReference type="STRING" id="440514.SAMN04488010_3129"/>
<sequence>MVKKTIDINCDVGEGVGNEQELFPMISSCNIACGGHAGSRESIRHCLELAKQFNVKVGAHPSYPDKENFGRISIDISQNDLIKTIESQMQQFEAVREQMDIKLHHIKPHGALYNDIAKNETLATTFLKGIEAYKRGTVLYVPYASVIHKLAIKNGFTVLVEAFADRNYNNDLSLVSRKENKALITKGDEVLTHLLRMHNEMMVKTITGDKIEIEANTFCIHGDTPSALQILMYITKHLPQHNLQLKS</sequence>
<dbReference type="Pfam" id="PF03746">
    <property type="entry name" value="LamB_YcsF"/>
    <property type="match status" value="1"/>
</dbReference>
<dbReference type="PANTHER" id="PTHR30292:SF0">
    <property type="entry name" value="5-OXOPROLINASE SUBUNIT A"/>
    <property type="match status" value="1"/>
</dbReference>
<dbReference type="PANTHER" id="PTHR30292">
    <property type="entry name" value="UNCHARACTERIZED PROTEIN YBGL-RELATED"/>
    <property type="match status" value="1"/>
</dbReference>
<dbReference type="SUPFAM" id="SSF88713">
    <property type="entry name" value="Glycoside hydrolase/deacetylase"/>
    <property type="match status" value="1"/>
</dbReference>
<accession>A0A1I6JXA0</accession>
<keyword evidence="2" id="KW-1185">Reference proteome</keyword>
<dbReference type="EMBL" id="FOYX01000003">
    <property type="protein sequence ID" value="SFR83150.1"/>
    <property type="molecule type" value="Genomic_DNA"/>
</dbReference>
<evidence type="ECO:0000313" key="2">
    <source>
        <dbReference type="Proteomes" id="UP000199462"/>
    </source>
</evidence>
<dbReference type="Proteomes" id="UP000199462">
    <property type="component" value="Unassembled WGS sequence"/>
</dbReference>
<reference evidence="2" key="1">
    <citation type="submission" date="2016-10" db="EMBL/GenBank/DDBJ databases">
        <authorList>
            <person name="Varghese N."/>
            <person name="Submissions S."/>
        </authorList>
    </citation>
    <scope>NUCLEOTIDE SEQUENCE [LARGE SCALE GENOMIC DNA]</scope>
    <source>
        <strain evidence="2">DSM 19891</strain>
    </source>
</reference>
<dbReference type="InterPro" id="IPR005501">
    <property type="entry name" value="LamB/YcsF/PxpA-like"/>
</dbReference>
<name>A0A1I6JXA0_9FLAO</name>
<dbReference type="InterPro" id="IPR011330">
    <property type="entry name" value="Glyco_hydro/deAcase_b/a-brl"/>
</dbReference>
<dbReference type="Gene3D" id="3.20.20.370">
    <property type="entry name" value="Glycoside hydrolase/deacetylase"/>
    <property type="match status" value="1"/>
</dbReference>
<evidence type="ECO:0000313" key="1">
    <source>
        <dbReference type="EMBL" id="SFR83150.1"/>
    </source>
</evidence>